<feature type="compositionally biased region" description="Basic residues" evidence="1">
    <location>
        <begin position="251"/>
        <end position="264"/>
    </location>
</feature>
<organism evidence="3 4">
    <name type="scientific">Schaedlerella arabinosiphila</name>
    <dbReference type="NCBI Taxonomy" id="2044587"/>
    <lineage>
        <taxon>Bacteria</taxon>
        <taxon>Bacillati</taxon>
        <taxon>Bacillota</taxon>
        <taxon>Clostridia</taxon>
        <taxon>Lachnospirales</taxon>
        <taxon>Lachnospiraceae</taxon>
        <taxon>Schaedlerella</taxon>
    </lineage>
</organism>
<evidence type="ECO:0008006" key="5">
    <source>
        <dbReference type="Google" id="ProtNLM"/>
    </source>
</evidence>
<evidence type="ECO:0000256" key="1">
    <source>
        <dbReference type="SAM" id="MobiDB-lite"/>
    </source>
</evidence>
<feature type="transmembrane region" description="Helical" evidence="2">
    <location>
        <begin position="180"/>
        <end position="200"/>
    </location>
</feature>
<protein>
    <recommendedName>
        <fullName evidence="5">TMEM198/TM7SF3 family protein</fullName>
    </recommendedName>
</protein>
<evidence type="ECO:0000256" key="2">
    <source>
        <dbReference type="SAM" id="Phobius"/>
    </source>
</evidence>
<evidence type="ECO:0000313" key="3">
    <source>
        <dbReference type="EMBL" id="RRK32015.1"/>
    </source>
</evidence>
<accession>A0A3R8JMX7</accession>
<dbReference type="AlphaFoldDB" id="A0A3R8JMX7"/>
<feature type="transmembrane region" description="Helical" evidence="2">
    <location>
        <begin position="32"/>
        <end position="50"/>
    </location>
</feature>
<keyword evidence="4" id="KW-1185">Reference proteome</keyword>
<feature type="region of interest" description="Disordered" evidence="1">
    <location>
        <begin position="240"/>
        <end position="264"/>
    </location>
</feature>
<proteinExistence type="predicted"/>
<dbReference type="Proteomes" id="UP000274920">
    <property type="component" value="Unassembled WGS sequence"/>
</dbReference>
<keyword evidence="2" id="KW-1133">Transmembrane helix</keyword>
<name>A0A3R8JMX7_9FIRM</name>
<gene>
    <name evidence="3" type="ORF">EBB54_12000</name>
</gene>
<keyword evidence="2" id="KW-0472">Membrane</keyword>
<evidence type="ECO:0000313" key="4">
    <source>
        <dbReference type="Proteomes" id="UP000274920"/>
    </source>
</evidence>
<keyword evidence="2" id="KW-0812">Transmembrane</keyword>
<dbReference type="EMBL" id="RHJS01000002">
    <property type="protein sequence ID" value="RRK32015.1"/>
    <property type="molecule type" value="Genomic_DNA"/>
</dbReference>
<dbReference type="RefSeq" id="WP_125127564.1">
    <property type="nucleotide sequence ID" value="NZ_RHJS01000002.1"/>
</dbReference>
<reference evidence="3" key="1">
    <citation type="submission" date="2018-10" db="EMBL/GenBank/DDBJ databases">
        <title>Schaedlerella arabinophila gen. nov. sp. nov., isolated from the mouse intestinal tract and comparative analysis with the genome of the closely related altered Schaedler flora strain ASF502.</title>
        <authorList>
            <person name="Miyake S."/>
            <person name="Soh M."/>
            <person name="Seedorf H."/>
        </authorList>
    </citation>
    <scope>NUCLEOTIDE SEQUENCE [LARGE SCALE GENOMIC DNA]</scope>
    <source>
        <strain evidence="3">DSM 106076</strain>
    </source>
</reference>
<sequence length="264" mass="28168">MDVNNLMSSMQEMDYEAILKNLDGMGGPVKNTLMIATVVSIVIGLLWCFLGLKLIRVWAALLGLGLGFGIGVGAGAAFSLKPNLILICGGAAGILLAILGAVFYHVGVFLIAWIAGSSFAFIFLQPKDWKLGLACLGIGLVVALFTIRFAELIIIIITGINGGMSAGTGIYSFLPFDKEIIRIVVIAVLVVAGIGVQLLMESGKRKKRTLENAKKIREQHSTANEVEKARAMIDDLDKKPAAAKKGAAGKNQKKKKTVTKKNKK</sequence>
<comment type="caution">
    <text evidence="3">The sequence shown here is derived from an EMBL/GenBank/DDBJ whole genome shotgun (WGS) entry which is preliminary data.</text>
</comment>
<feature type="transmembrane region" description="Helical" evidence="2">
    <location>
        <begin position="57"/>
        <end position="78"/>
    </location>
</feature>